<evidence type="ECO:0000256" key="1">
    <source>
        <dbReference type="ARBA" id="ARBA00004141"/>
    </source>
</evidence>
<dbReference type="InterPro" id="IPR037185">
    <property type="entry name" value="EmrE-like"/>
</dbReference>
<feature type="region of interest" description="Disordered" evidence="6">
    <location>
        <begin position="1"/>
        <end position="61"/>
    </location>
</feature>
<reference evidence="8" key="4">
    <citation type="submission" date="2025-09" db="UniProtKB">
        <authorList>
            <consortium name="Ensembl"/>
        </authorList>
    </citation>
    <scope>IDENTIFICATION</scope>
    <source>
        <strain evidence="8">17573</strain>
    </source>
</reference>
<dbReference type="PaxDb" id="9544-ENSMMUP00000028377"/>
<dbReference type="Pfam" id="PF05653">
    <property type="entry name" value="Mg_trans_NIPA"/>
    <property type="match status" value="1"/>
</dbReference>
<dbReference type="VGNC" id="VGNC:75267">
    <property type="gene designation" value="NIPAL4"/>
</dbReference>
<dbReference type="Proteomes" id="UP000006718">
    <property type="component" value="Chromosome 6"/>
</dbReference>
<evidence type="ECO:0000313" key="9">
    <source>
        <dbReference type="Proteomes" id="UP000006718"/>
    </source>
</evidence>
<reference evidence="8" key="3">
    <citation type="submission" date="2025-08" db="UniProtKB">
        <authorList>
            <consortium name="Ensembl"/>
        </authorList>
    </citation>
    <scope>IDENTIFICATION</scope>
    <source>
        <strain evidence="8">17573</strain>
    </source>
</reference>
<sequence length="619" mass="66567">MGKASKEVQGRRKRGRVGGSNGRKGGKVEGRRESGRVGVQEGRKRRNPGSQLAAVPTSNPYVATSTSAGKLPLLQPSRAPVLFHWGWSWAPVQASEGWCRGTRPLTSCPWHRAVTPELGARQRPHPEKAGAPLRAARALGPLPPELPKTPGDSSPRTLPFWEASLSSPLGPDPRRLLARDPSGRQVAATCSGAGEPGRRAPGAVRPRVGSCALGPMELRVSNASCENGSLLHLYCSSQEVLCQIVGDLSPEVPSNATFHSWQERIRQNYGFYIGLGLAFLSSFLIGSSVILKKKGLLRLVATGATRAVDGGFGYLKDTMWWAGFLTMAAGEVANFGAYAFAPATVVTPLGALSVLISAILSSYFLGESLNLLGKLGCVICVAGSTVMVIHAPEEEKVTTIMEMASKMKDTGFIVFAVLLLVSCLILIFVIAPRYGQRNILIYIIICSVIGAFSVAAVKGLGITIKNFFQGLPVVRHPLPYILSLILALSLSTQVNFLNRALDIFNTSLVFPIYYVFFTTVVVTSSIILFKEWYSMSAVDIAGTLSGFVTIILGVFMLHAFKDLDISCASLPHMHKNPPPSPAPEPTVIRLEDKNVLVDNIELASTSSPEEKPKVFIIHS</sequence>
<feature type="transmembrane region" description="Helical" evidence="7">
    <location>
        <begin position="541"/>
        <end position="560"/>
    </location>
</feature>
<feature type="transmembrane region" description="Helical" evidence="7">
    <location>
        <begin position="371"/>
        <end position="391"/>
    </location>
</feature>
<gene>
    <name evidence="8 10" type="primary">NIPAL4</name>
</gene>
<dbReference type="GeneTree" id="ENSGT00940000159087"/>
<protein>
    <submittedName>
        <fullName evidence="8">NIPA like domain containing 4</fullName>
    </submittedName>
</protein>
<feature type="transmembrane region" description="Helical" evidence="7">
    <location>
        <begin position="269"/>
        <end position="291"/>
    </location>
</feature>
<evidence type="ECO:0000256" key="2">
    <source>
        <dbReference type="ARBA" id="ARBA00007230"/>
    </source>
</evidence>
<dbReference type="Ensembl" id="ENSMMUT00000030324.4">
    <property type="protein sequence ID" value="ENSMMUP00000028377.4"/>
    <property type="gene ID" value="ENSMMUG00000021548.4"/>
</dbReference>
<reference evidence="9" key="1">
    <citation type="journal article" date="2007" name="Science">
        <title>Evolutionary and biomedical insights from the rhesus macaque genome.</title>
        <authorList>
            <person name="Gibbs R.A."/>
            <person name="Rogers J."/>
            <person name="Katze M.G."/>
            <person name="Bumgarner R."/>
            <person name="Weinstock G.M."/>
            <person name="Mardis E.R."/>
            <person name="Remington K.A."/>
            <person name="Strausberg R.L."/>
            <person name="Venter J.C."/>
            <person name="Wilson R.K."/>
            <person name="Batzer M.A."/>
            <person name="Bustamante C.D."/>
            <person name="Eichler E.E."/>
            <person name="Hahn M.W."/>
            <person name="Hardison R.C."/>
            <person name="Makova K.D."/>
            <person name="Miller W."/>
            <person name="Milosavljevic A."/>
            <person name="Palermo R.E."/>
            <person name="Siepel A."/>
            <person name="Sikela J.M."/>
            <person name="Attaway T."/>
            <person name="Bell S."/>
            <person name="Bernard K.E."/>
            <person name="Buhay C.J."/>
            <person name="Chandrabose M.N."/>
            <person name="Dao M."/>
            <person name="Davis C."/>
            <person name="Delehaunty K.D."/>
            <person name="Ding Y."/>
            <person name="Dinh H.H."/>
            <person name="Dugan-Rocha S."/>
            <person name="Fulton L.A."/>
            <person name="Gabisi R.A."/>
            <person name="Garner T.T."/>
            <person name="Godfrey J."/>
            <person name="Hawes A.C."/>
            <person name="Hernandez J."/>
            <person name="Hines S."/>
            <person name="Holder M."/>
            <person name="Hume J."/>
            <person name="Jhangiani S.N."/>
            <person name="Joshi V."/>
            <person name="Khan Z.M."/>
            <person name="Kirkness E.F."/>
            <person name="Cree A."/>
            <person name="Fowler R.G."/>
            <person name="Lee S."/>
            <person name="Lewis L.R."/>
            <person name="Li Z."/>
            <person name="Liu Y.-S."/>
            <person name="Moore S.M."/>
            <person name="Muzny D."/>
            <person name="Nazareth L.V."/>
            <person name="Ngo D.N."/>
            <person name="Okwuonu G.O."/>
            <person name="Pai G."/>
            <person name="Parker D."/>
            <person name="Paul H.A."/>
            <person name="Pfannkoch C."/>
            <person name="Pohl C.S."/>
            <person name="Rogers Y.-H.C."/>
            <person name="Ruiz S.J."/>
            <person name="Sabo A."/>
            <person name="Santibanez J."/>
            <person name="Schneider B.W."/>
            <person name="Smith S.M."/>
            <person name="Sodergren E."/>
            <person name="Svatek A.F."/>
            <person name="Utterback T.R."/>
            <person name="Vattathil S."/>
            <person name="Warren W."/>
            <person name="White C.S."/>
            <person name="Chinwalla A.T."/>
            <person name="Feng Y."/>
            <person name="Halpern A.L."/>
            <person name="Hillier L.W."/>
            <person name="Huang X."/>
            <person name="Minx P."/>
            <person name="Nelson J.O."/>
            <person name="Pepin K.H."/>
            <person name="Qin X."/>
            <person name="Sutton G.G."/>
            <person name="Venter E."/>
            <person name="Walenz B.P."/>
            <person name="Wallis J.W."/>
            <person name="Worley K.C."/>
            <person name="Yang S.-P."/>
            <person name="Jones S.M."/>
            <person name="Marra M.A."/>
            <person name="Rocchi M."/>
            <person name="Schein J.E."/>
            <person name="Baertsch R."/>
            <person name="Clarke L."/>
            <person name="Csuros M."/>
            <person name="Glasscock J."/>
            <person name="Harris R.A."/>
            <person name="Havlak P."/>
            <person name="Jackson A.R."/>
            <person name="Jiang H."/>
            <person name="Liu Y."/>
            <person name="Messina D.N."/>
            <person name="Shen Y."/>
            <person name="Song H.X.-Z."/>
            <person name="Wylie T."/>
            <person name="Zhang L."/>
            <person name="Birney E."/>
            <person name="Han K."/>
            <person name="Konkel M.K."/>
            <person name="Lee J."/>
            <person name="Smit A.F.A."/>
            <person name="Ullmer B."/>
            <person name="Wang H."/>
            <person name="Xing J."/>
            <person name="Burhans R."/>
            <person name="Cheng Z."/>
            <person name="Karro J.E."/>
            <person name="Ma J."/>
            <person name="Raney B."/>
            <person name="She X."/>
            <person name="Cox M.J."/>
            <person name="Demuth J.P."/>
            <person name="Dumas L.J."/>
            <person name="Han S.-G."/>
            <person name="Hopkins J."/>
            <person name="Karimpour-Fard A."/>
            <person name="Kim Y.H."/>
            <person name="Pollack J.R."/>
            <person name="Vinar T."/>
            <person name="Addo-Quaye C."/>
            <person name="Degenhardt J."/>
            <person name="Denby A."/>
            <person name="Hubisz M.J."/>
            <person name="Indap A."/>
            <person name="Kosiol C."/>
            <person name="Lahn B.T."/>
            <person name="Lawson H.A."/>
            <person name="Marklein A."/>
            <person name="Nielsen R."/>
            <person name="Vallender E.J."/>
            <person name="Clark A.G."/>
            <person name="Ferguson B."/>
            <person name="Hernandez R.D."/>
            <person name="Hirani K."/>
            <person name="Kehrer-Sawatzki H."/>
            <person name="Kolb J."/>
            <person name="Patil S."/>
            <person name="Pu L.-L."/>
            <person name="Ren Y."/>
            <person name="Smith D.G."/>
            <person name="Wheeler D.A."/>
            <person name="Schenck I."/>
            <person name="Ball E.V."/>
            <person name="Chen R."/>
            <person name="Cooper D.N."/>
            <person name="Giardine B."/>
            <person name="Hsu F."/>
            <person name="Kent W.J."/>
            <person name="Lesk A."/>
            <person name="Nelson D.L."/>
            <person name="O'brien W.E."/>
            <person name="Pruefer K."/>
            <person name="Stenson P.D."/>
            <person name="Wallace J.C."/>
            <person name="Ke H."/>
            <person name="Liu X.-M."/>
            <person name="Wang P."/>
            <person name="Xiang A.P."/>
            <person name="Yang F."/>
            <person name="Barber G.P."/>
            <person name="Haussler D."/>
            <person name="Karolchik D."/>
            <person name="Kern A.D."/>
            <person name="Kuhn R.M."/>
            <person name="Smith K.E."/>
            <person name="Zwieg A.S."/>
        </authorList>
    </citation>
    <scope>NUCLEOTIDE SEQUENCE [LARGE SCALE GENOMIC DNA]</scope>
    <source>
        <strain evidence="9">17573</strain>
    </source>
</reference>
<dbReference type="AlphaFoldDB" id="F7FAH5"/>
<comment type="similarity">
    <text evidence="2">Belongs to the NIPA family.</text>
</comment>
<dbReference type="SUPFAM" id="SSF103481">
    <property type="entry name" value="Multidrug resistance efflux transporter EmrE"/>
    <property type="match status" value="1"/>
</dbReference>
<feature type="transmembrane region" description="Helical" evidence="7">
    <location>
        <begin position="508"/>
        <end position="529"/>
    </location>
</feature>
<dbReference type="GO" id="GO:0015693">
    <property type="term" value="P:magnesium ion transport"/>
    <property type="evidence" value="ECO:0000318"/>
    <property type="project" value="GO_Central"/>
</dbReference>
<dbReference type="STRING" id="9544.ENSMMUP00000028377"/>
<keyword evidence="3 7" id="KW-0812">Transmembrane</keyword>
<dbReference type="Bgee" id="ENSMMUG00000021548">
    <property type="expression patterns" value="Expressed in dorsolateral prefrontal cortex and 9 other cell types or tissues"/>
</dbReference>
<feature type="region of interest" description="Disordered" evidence="6">
    <location>
        <begin position="138"/>
        <end position="173"/>
    </location>
</feature>
<evidence type="ECO:0000256" key="6">
    <source>
        <dbReference type="SAM" id="MobiDB-lite"/>
    </source>
</evidence>
<keyword evidence="5 7" id="KW-0472">Membrane</keyword>
<keyword evidence="4 7" id="KW-1133">Transmembrane helix</keyword>
<dbReference type="GO" id="GO:0015095">
    <property type="term" value="F:magnesium ion transmembrane transporter activity"/>
    <property type="evidence" value="ECO:0007669"/>
    <property type="project" value="InterPro"/>
</dbReference>
<keyword evidence="9" id="KW-1185">Reference proteome</keyword>
<organism evidence="8 9">
    <name type="scientific">Macaca mulatta</name>
    <name type="common">Rhesus macaque</name>
    <dbReference type="NCBI Taxonomy" id="9544"/>
    <lineage>
        <taxon>Eukaryota</taxon>
        <taxon>Metazoa</taxon>
        <taxon>Chordata</taxon>
        <taxon>Craniata</taxon>
        <taxon>Vertebrata</taxon>
        <taxon>Euteleostomi</taxon>
        <taxon>Mammalia</taxon>
        <taxon>Eutheria</taxon>
        <taxon>Euarchontoglires</taxon>
        <taxon>Primates</taxon>
        <taxon>Haplorrhini</taxon>
        <taxon>Catarrhini</taxon>
        <taxon>Cercopithecidae</taxon>
        <taxon>Cercopithecinae</taxon>
        <taxon>Macaca</taxon>
    </lineage>
</organism>
<dbReference type="VEuPathDB" id="HostDB:ENSMMUG00000021548"/>
<comment type="subcellular location">
    <subcellularLocation>
        <location evidence="1">Membrane</location>
        <topology evidence="1">Multi-pass membrane protein</topology>
    </subcellularLocation>
</comment>
<evidence type="ECO:0000313" key="10">
    <source>
        <dbReference type="VGNC" id="VGNC:75267"/>
    </source>
</evidence>
<dbReference type="PANTHER" id="PTHR12570:SF7">
    <property type="entry name" value="MAGNESIUM TRANSPORTER NIPA4"/>
    <property type="match status" value="1"/>
</dbReference>
<feature type="compositionally biased region" description="Basic and acidic residues" evidence="6">
    <location>
        <begin position="1"/>
        <end position="10"/>
    </location>
</feature>
<dbReference type="GO" id="GO:0016020">
    <property type="term" value="C:membrane"/>
    <property type="evidence" value="ECO:0000318"/>
    <property type="project" value="GO_Central"/>
</dbReference>
<feature type="transmembrane region" description="Helical" evidence="7">
    <location>
        <begin position="412"/>
        <end position="433"/>
    </location>
</feature>
<dbReference type="eggNOG" id="KOG2922">
    <property type="taxonomic scope" value="Eukaryota"/>
</dbReference>
<evidence type="ECO:0000256" key="5">
    <source>
        <dbReference type="ARBA" id="ARBA00023136"/>
    </source>
</evidence>
<evidence type="ECO:0000256" key="4">
    <source>
        <dbReference type="ARBA" id="ARBA00022989"/>
    </source>
</evidence>
<feature type="compositionally biased region" description="Basic and acidic residues" evidence="6">
    <location>
        <begin position="26"/>
        <end position="35"/>
    </location>
</feature>
<proteinExistence type="inferred from homology"/>
<evidence type="ECO:0000313" key="8">
    <source>
        <dbReference type="Ensembl" id="ENSMMUP00000028377.4"/>
    </source>
</evidence>
<dbReference type="FunCoup" id="F7FAH5">
    <property type="interactions" value="121"/>
</dbReference>
<dbReference type="InterPro" id="IPR008521">
    <property type="entry name" value="Mg_trans_NIPA"/>
</dbReference>
<feature type="transmembrane region" description="Helical" evidence="7">
    <location>
        <begin position="478"/>
        <end position="496"/>
    </location>
</feature>
<evidence type="ECO:0000256" key="3">
    <source>
        <dbReference type="ARBA" id="ARBA00022692"/>
    </source>
</evidence>
<dbReference type="ExpressionAtlas" id="F7FAH5">
    <property type="expression patterns" value="baseline"/>
</dbReference>
<accession>F7FAH5</accession>
<name>F7FAH5_MACMU</name>
<evidence type="ECO:0000256" key="7">
    <source>
        <dbReference type="SAM" id="Phobius"/>
    </source>
</evidence>
<feature type="transmembrane region" description="Helical" evidence="7">
    <location>
        <begin position="345"/>
        <end position="365"/>
    </location>
</feature>
<feature type="transmembrane region" description="Helical" evidence="7">
    <location>
        <begin position="439"/>
        <end position="457"/>
    </location>
</feature>
<reference evidence="8" key="2">
    <citation type="submission" date="2019-01" db="EMBL/GenBank/DDBJ databases">
        <authorList>
            <person name="Graves T."/>
            <person name="Eichler E.E."/>
            <person name="Wilson R.K."/>
        </authorList>
    </citation>
    <scope>NUCLEOTIDE SEQUENCE [LARGE SCALE GENOMIC DNA]</scope>
    <source>
        <strain evidence="8">17573</strain>
    </source>
</reference>
<dbReference type="HOGENOM" id="CLU_012349_1_2_1"/>
<dbReference type="PANTHER" id="PTHR12570">
    <property type="match status" value="1"/>
</dbReference>
<dbReference type="InParanoid" id="F7FAH5"/>